<accession>X8DAM5</accession>
<dbReference type="PATRIC" id="fig|1299334.3.peg.2389"/>
<sequence>MLADRDFVAAVAREATEIIARTPAHLGRWRLDLGGARVAGDSGAAAGGPSSRLTATTCGHHRGPSQCLGRHVDRIGRLLLAS</sequence>
<evidence type="ECO:0000313" key="1">
    <source>
        <dbReference type="EMBL" id="EUA65404.1"/>
    </source>
</evidence>
<organism evidence="1">
    <name type="scientific">Mycobacterium xenopi 4042</name>
    <dbReference type="NCBI Taxonomy" id="1299334"/>
    <lineage>
        <taxon>Bacteria</taxon>
        <taxon>Bacillati</taxon>
        <taxon>Actinomycetota</taxon>
        <taxon>Actinomycetes</taxon>
        <taxon>Mycobacteriales</taxon>
        <taxon>Mycobacteriaceae</taxon>
        <taxon>Mycobacterium</taxon>
    </lineage>
</organism>
<comment type="caution">
    <text evidence="1">The sequence shown here is derived from an EMBL/GenBank/DDBJ whole genome shotgun (WGS) entry which is preliminary data.</text>
</comment>
<reference evidence="1" key="1">
    <citation type="submission" date="2014-01" db="EMBL/GenBank/DDBJ databases">
        <authorList>
            <person name="Brown-Elliot B."/>
            <person name="Wallace R."/>
            <person name="Lenaerts A."/>
            <person name="Ordway D."/>
            <person name="DeGroote M.A."/>
            <person name="Parker T."/>
            <person name="Sizemore C."/>
            <person name="Tallon L.J."/>
            <person name="Sadzewicz L.K."/>
            <person name="Sengamalay N."/>
            <person name="Fraser C.M."/>
            <person name="Hine E."/>
            <person name="Shefchek K.A."/>
            <person name="Das S.P."/>
            <person name="Tettelin H."/>
        </authorList>
    </citation>
    <scope>NUCLEOTIDE SEQUENCE [LARGE SCALE GENOMIC DNA]</scope>
    <source>
        <strain evidence="1">4042</strain>
    </source>
</reference>
<protein>
    <submittedName>
        <fullName evidence="1">Uncharacterized protein</fullName>
    </submittedName>
</protein>
<dbReference type="AlphaFoldDB" id="X8DAM5"/>
<dbReference type="EMBL" id="JAOB01000027">
    <property type="protein sequence ID" value="EUA65404.1"/>
    <property type="molecule type" value="Genomic_DNA"/>
</dbReference>
<proteinExistence type="predicted"/>
<name>X8DAM5_MYCXE</name>
<gene>
    <name evidence="1" type="ORF">I553_10701</name>
</gene>